<feature type="domain" description="Beta-ketoacyl-[acyl-carrier-protein] synthase III N-terminal" evidence="4">
    <location>
        <begin position="132"/>
        <end position="209"/>
    </location>
</feature>
<dbReference type="Proteomes" id="UP000240621">
    <property type="component" value="Unassembled WGS sequence"/>
</dbReference>
<dbReference type="EMBL" id="BLAU01000001">
    <property type="protein sequence ID" value="GET19790.1"/>
    <property type="molecule type" value="Genomic_DNA"/>
</dbReference>
<evidence type="ECO:0000313" key="5">
    <source>
        <dbReference type="EMBL" id="GET19790.1"/>
    </source>
</evidence>
<dbReference type="Proteomes" id="UP000396862">
    <property type="component" value="Unassembled WGS sequence"/>
</dbReference>
<dbReference type="Gene3D" id="3.40.47.10">
    <property type="match status" value="2"/>
</dbReference>
<gene>
    <name evidence="5" type="primary">fabH1_1</name>
    <name evidence="6" type="ORF">CLV93_101118</name>
    <name evidence="5" type="ORF">JCM18694_00360</name>
</gene>
<organism evidence="6 7">
    <name type="scientific">Prolixibacter denitrificans</name>
    <dbReference type="NCBI Taxonomy" id="1541063"/>
    <lineage>
        <taxon>Bacteria</taxon>
        <taxon>Pseudomonadati</taxon>
        <taxon>Bacteroidota</taxon>
        <taxon>Bacteroidia</taxon>
        <taxon>Marinilabiliales</taxon>
        <taxon>Prolixibacteraceae</taxon>
        <taxon>Prolixibacter</taxon>
    </lineage>
</organism>
<dbReference type="InterPro" id="IPR013751">
    <property type="entry name" value="ACP_syn_III_N"/>
</dbReference>
<dbReference type="Pfam" id="PF08541">
    <property type="entry name" value="ACP_syn_III_C"/>
    <property type="match status" value="1"/>
</dbReference>
<dbReference type="InterPro" id="IPR013747">
    <property type="entry name" value="ACP_syn_III_C"/>
</dbReference>
<keyword evidence="1" id="KW-0808">Transferase</keyword>
<dbReference type="PANTHER" id="PTHR34069:SF2">
    <property type="entry name" value="BETA-KETOACYL-[ACYL-CARRIER-PROTEIN] SYNTHASE III"/>
    <property type="match status" value="1"/>
</dbReference>
<keyword evidence="8" id="KW-1185">Reference proteome</keyword>
<dbReference type="InterPro" id="IPR016039">
    <property type="entry name" value="Thiolase-like"/>
</dbReference>
<feature type="domain" description="Beta-ketoacyl-[acyl-carrier-protein] synthase III C-terminal" evidence="3">
    <location>
        <begin position="258"/>
        <end position="357"/>
    </location>
</feature>
<sequence length="359" mass="40023">MKKRYSIIKGSGCYIPEKRVVNEDFLNNDFYDSEGNKINTPNEEIIKKFEKITEIKERRYVTDDLQTSDIAYFAAKDAIVNSGIDKESLDYIIVAHNFGDIQSNNRKSDLVPSLAARVKNKLGIENPGTISFDVPFGCPGWLMGMIQADYFLRSGDAKRALIIGAETLSRVSDPHDRDSMIYSDGAGATILEAIESDEPVGILAHNSRSDTLNHAFLLWMGKSNNPDYEGDQLFLKMHGRKLYEYALNTVPSVVKESLEKAKIELEQVDKVLIHQANAKMDDAILARLFKLFHKKDIPKDIMPMTIAELGNSSVATVPTLLNLLLNNKLPNQKVTSGNILVFASVGAGMNINSMVYKMP</sequence>
<dbReference type="AlphaFoldDB" id="A0A2P8CJM2"/>
<evidence type="ECO:0000313" key="7">
    <source>
        <dbReference type="Proteomes" id="UP000240621"/>
    </source>
</evidence>
<name>A0A2P8CJM2_9BACT</name>
<comment type="caution">
    <text evidence="6">The sequence shown here is derived from an EMBL/GenBank/DDBJ whole genome shotgun (WGS) entry which is preliminary data.</text>
</comment>
<dbReference type="GO" id="GO:0006633">
    <property type="term" value="P:fatty acid biosynthetic process"/>
    <property type="evidence" value="ECO:0007669"/>
    <property type="project" value="InterPro"/>
</dbReference>
<dbReference type="Pfam" id="PF08545">
    <property type="entry name" value="ACP_syn_III"/>
    <property type="match status" value="1"/>
</dbReference>
<evidence type="ECO:0000313" key="6">
    <source>
        <dbReference type="EMBL" id="PSK85166.1"/>
    </source>
</evidence>
<evidence type="ECO:0000256" key="1">
    <source>
        <dbReference type="ARBA" id="ARBA00022679"/>
    </source>
</evidence>
<evidence type="ECO:0000259" key="3">
    <source>
        <dbReference type="Pfam" id="PF08541"/>
    </source>
</evidence>
<dbReference type="OrthoDB" id="5171393at2"/>
<evidence type="ECO:0000256" key="2">
    <source>
        <dbReference type="ARBA" id="ARBA00023315"/>
    </source>
</evidence>
<accession>A0A2P8CJM2</accession>
<dbReference type="SUPFAM" id="SSF53901">
    <property type="entry name" value="Thiolase-like"/>
    <property type="match status" value="1"/>
</dbReference>
<dbReference type="RefSeq" id="WP_106540232.1">
    <property type="nucleotide sequence ID" value="NZ_BLAU01000001.1"/>
</dbReference>
<dbReference type="GO" id="GO:0004315">
    <property type="term" value="F:3-oxoacyl-[acyl-carrier-protein] synthase activity"/>
    <property type="evidence" value="ECO:0007669"/>
    <property type="project" value="InterPro"/>
</dbReference>
<protein>
    <submittedName>
        <fullName evidence="5">3-oxoacyl-ACP synthase</fullName>
    </submittedName>
    <submittedName>
        <fullName evidence="6">3-oxoacyl-[acyl-carrier-protein] synthase-3</fullName>
    </submittedName>
</protein>
<proteinExistence type="predicted"/>
<evidence type="ECO:0000259" key="4">
    <source>
        <dbReference type="Pfam" id="PF08545"/>
    </source>
</evidence>
<dbReference type="GO" id="GO:0044550">
    <property type="term" value="P:secondary metabolite biosynthetic process"/>
    <property type="evidence" value="ECO:0007669"/>
    <property type="project" value="TreeGrafter"/>
</dbReference>
<dbReference type="PANTHER" id="PTHR34069">
    <property type="entry name" value="3-OXOACYL-[ACYL-CARRIER-PROTEIN] SYNTHASE 3"/>
    <property type="match status" value="1"/>
</dbReference>
<dbReference type="CDD" id="cd00830">
    <property type="entry name" value="KAS_III"/>
    <property type="match status" value="1"/>
</dbReference>
<reference evidence="5 8" key="2">
    <citation type="submission" date="2019-10" db="EMBL/GenBank/DDBJ databases">
        <title>Prolixibacter strains distinguished by the presence of nitrate reductase genes were adept at nitrate-dependent anaerobic corrosion of metallic iron and carbon steel.</title>
        <authorList>
            <person name="Iino T."/>
            <person name="Shono N."/>
            <person name="Ito K."/>
            <person name="Nakamura R."/>
            <person name="Sueoka K."/>
            <person name="Harayama S."/>
            <person name="Ohkuma M."/>
        </authorList>
    </citation>
    <scope>NUCLEOTIDE SEQUENCE [LARGE SCALE GENOMIC DNA]</scope>
    <source>
        <strain evidence="5 8">MIC1-1</strain>
    </source>
</reference>
<reference evidence="6 7" key="1">
    <citation type="submission" date="2018-03" db="EMBL/GenBank/DDBJ databases">
        <title>Genomic Encyclopedia of Archaeal and Bacterial Type Strains, Phase II (KMG-II): from individual species to whole genera.</title>
        <authorList>
            <person name="Goeker M."/>
        </authorList>
    </citation>
    <scope>NUCLEOTIDE SEQUENCE [LARGE SCALE GENOMIC DNA]</scope>
    <source>
        <strain evidence="6 7">DSM 27267</strain>
    </source>
</reference>
<evidence type="ECO:0000313" key="8">
    <source>
        <dbReference type="Proteomes" id="UP000396862"/>
    </source>
</evidence>
<keyword evidence="2" id="KW-0012">Acyltransferase</keyword>
<dbReference type="EMBL" id="PYGC01000001">
    <property type="protein sequence ID" value="PSK85166.1"/>
    <property type="molecule type" value="Genomic_DNA"/>
</dbReference>